<dbReference type="AlphaFoldDB" id="A0A8I0P085"/>
<dbReference type="PANTHER" id="PTHR30231">
    <property type="entry name" value="DNA POLYMERASE III SUBUNIT EPSILON"/>
    <property type="match status" value="1"/>
</dbReference>
<gene>
    <name evidence="6" type="ORF">H4687_003275</name>
</gene>
<dbReference type="InterPro" id="IPR012337">
    <property type="entry name" value="RNaseH-like_sf"/>
</dbReference>
<dbReference type="SMART" id="SM00479">
    <property type="entry name" value="EXOIII"/>
    <property type="match status" value="1"/>
</dbReference>
<evidence type="ECO:0000259" key="5">
    <source>
        <dbReference type="SMART" id="SM00479"/>
    </source>
</evidence>
<feature type="compositionally biased region" description="Basic and acidic residues" evidence="4">
    <location>
        <begin position="256"/>
        <end position="265"/>
    </location>
</feature>
<name>A0A8I0P085_9ACTN</name>
<dbReference type="InterPro" id="IPR013520">
    <property type="entry name" value="Ribonucl_H"/>
</dbReference>
<accession>A0A8I0P085</accession>
<dbReference type="GO" id="GO:0003887">
    <property type="term" value="F:DNA-directed DNA polymerase activity"/>
    <property type="evidence" value="ECO:0007669"/>
    <property type="project" value="UniProtKB-EC"/>
</dbReference>
<sequence>MTHTEPPWFTQRLAALDFECSDKVPETARIVSCALILVGGGLPTDTRTWLVNPGIAQEPGAIAVHKLTDEHLAEHGTPAPEAVGEIAKSVAEVVAAGTPLVGHNLGSFDLNLLNHECMRHLGDSLEGVCRQPLTRVLDTMVLDKHAAPYRRRVSEKQGPYQMRTTAETYELPWDESAAHGAEYDALMSARAAYRIGIIAHTPPEHRPDWVKALRNRRGPYDRFDDLANVTVEGLHQRQIRWAADDAASYQAWLRDPAKSGDKHNPDAVIDGTWPLRPIGGAS</sequence>
<evidence type="ECO:0000256" key="4">
    <source>
        <dbReference type="SAM" id="MobiDB-lite"/>
    </source>
</evidence>
<dbReference type="InterPro" id="IPR036397">
    <property type="entry name" value="RNaseH_sf"/>
</dbReference>
<dbReference type="PANTHER" id="PTHR30231:SF4">
    <property type="entry name" value="PROTEIN NEN2"/>
    <property type="match status" value="1"/>
</dbReference>
<dbReference type="Proteomes" id="UP000629287">
    <property type="component" value="Unassembled WGS sequence"/>
</dbReference>
<dbReference type="SUPFAM" id="SSF53098">
    <property type="entry name" value="Ribonuclease H-like"/>
    <property type="match status" value="1"/>
</dbReference>
<dbReference type="GO" id="GO:0008408">
    <property type="term" value="F:3'-5' exonuclease activity"/>
    <property type="evidence" value="ECO:0007669"/>
    <property type="project" value="TreeGrafter"/>
</dbReference>
<dbReference type="EC" id="2.7.7.7" evidence="6"/>
<proteinExistence type="predicted"/>
<keyword evidence="1" id="KW-0540">Nuclease</keyword>
<dbReference type="Gene3D" id="3.30.420.10">
    <property type="entry name" value="Ribonuclease H-like superfamily/Ribonuclease H"/>
    <property type="match status" value="1"/>
</dbReference>
<evidence type="ECO:0000256" key="2">
    <source>
        <dbReference type="ARBA" id="ARBA00022801"/>
    </source>
</evidence>
<dbReference type="Pfam" id="PF00929">
    <property type="entry name" value="RNase_T"/>
    <property type="match status" value="1"/>
</dbReference>
<feature type="domain" description="Exonuclease" evidence="5">
    <location>
        <begin position="12"/>
        <end position="201"/>
    </location>
</feature>
<comment type="caution">
    <text evidence="6">The sequence shown here is derived from an EMBL/GenBank/DDBJ whole genome shotgun (WGS) entry which is preliminary data.</text>
</comment>
<dbReference type="RefSeq" id="WP_046916303.1">
    <property type="nucleotide sequence ID" value="NZ_JADBGF010000001.1"/>
</dbReference>
<evidence type="ECO:0000313" key="7">
    <source>
        <dbReference type="Proteomes" id="UP000629287"/>
    </source>
</evidence>
<evidence type="ECO:0000313" key="6">
    <source>
        <dbReference type="EMBL" id="MBE1597146.1"/>
    </source>
</evidence>
<keyword evidence="6" id="KW-0548">Nucleotidyltransferase</keyword>
<reference evidence="6 7" key="1">
    <citation type="submission" date="2020-10" db="EMBL/GenBank/DDBJ databases">
        <title>Sequencing the genomes of 1000 actinobacteria strains.</title>
        <authorList>
            <person name="Klenk H.-P."/>
        </authorList>
    </citation>
    <scope>NUCLEOTIDE SEQUENCE [LARGE SCALE GENOMIC DNA]</scope>
    <source>
        <strain evidence="6 7">DSM 41803</strain>
    </source>
</reference>
<evidence type="ECO:0000256" key="3">
    <source>
        <dbReference type="ARBA" id="ARBA00022839"/>
    </source>
</evidence>
<dbReference type="CDD" id="cd06127">
    <property type="entry name" value="DEDDh"/>
    <property type="match status" value="1"/>
</dbReference>
<organism evidence="6 7">
    <name type="scientific">Streptomyces stelliscabiei</name>
    <dbReference type="NCBI Taxonomy" id="146820"/>
    <lineage>
        <taxon>Bacteria</taxon>
        <taxon>Bacillati</taxon>
        <taxon>Actinomycetota</taxon>
        <taxon>Actinomycetes</taxon>
        <taxon>Kitasatosporales</taxon>
        <taxon>Streptomycetaceae</taxon>
        <taxon>Streptomyces</taxon>
    </lineage>
</organism>
<dbReference type="GO" id="GO:0003676">
    <property type="term" value="F:nucleic acid binding"/>
    <property type="evidence" value="ECO:0007669"/>
    <property type="project" value="InterPro"/>
</dbReference>
<protein>
    <submittedName>
        <fullName evidence="6">DNA polymerase-3 subunit epsilon</fullName>
        <ecNumber evidence="6">2.7.7.7</ecNumber>
    </submittedName>
</protein>
<dbReference type="GO" id="GO:0005829">
    <property type="term" value="C:cytosol"/>
    <property type="evidence" value="ECO:0007669"/>
    <property type="project" value="TreeGrafter"/>
</dbReference>
<keyword evidence="6" id="KW-0808">Transferase</keyword>
<dbReference type="GeneID" id="86827851"/>
<dbReference type="OrthoDB" id="9791657at2"/>
<keyword evidence="3" id="KW-0269">Exonuclease</keyword>
<keyword evidence="2" id="KW-0378">Hydrolase</keyword>
<feature type="region of interest" description="Disordered" evidence="4">
    <location>
        <begin position="256"/>
        <end position="282"/>
    </location>
</feature>
<evidence type="ECO:0000256" key="1">
    <source>
        <dbReference type="ARBA" id="ARBA00022722"/>
    </source>
</evidence>
<dbReference type="EMBL" id="JADBGF010000001">
    <property type="protein sequence ID" value="MBE1597146.1"/>
    <property type="molecule type" value="Genomic_DNA"/>
</dbReference>
<keyword evidence="7" id="KW-1185">Reference proteome</keyword>